<dbReference type="InterPro" id="IPR018060">
    <property type="entry name" value="HTH_AraC"/>
</dbReference>
<dbReference type="PANTHER" id="PTHR46796:SF6">
    <property type="entry name" value="ARAC SUBFAMILY"/>
    <property type="match status" value="1"/>
</dbReference>
<dbReference type="InterPro" id="IPR050204">
    <property type="entry name" value="AraC_XylS_family_regulators"/>
</dbReference>
<dbReference type="AlphaFoldDB" id="A0A1G6SVE1"/>
<sequence length="303" mass="32925">MLLMLVNTRQDDMTGRLFEPAAEPAPFAGRGPAPSVEILTLSRLRASAASELARPFRPDRHCLVTLTSGALRHSVDFKEHHMGPGQWLWARPGQVQRWGALDRAEGTVVRFATGFLDPDTAIGVCADDPHAPVLRVPASEDHALLRAATTQLQWEHSADRLAAETRQQVLRHLLAVLVLRVAGLPGAVAGPEPSEVYLAFRDAVERDFANTRRLADYAAALAYSPRTLSRATLATAGIPAKEFIDKRVVLEAKRMLACSAMPAARIGQRLGFSSATNFNKFFAQRTGMTPIAFRSEAAALSAD</sequence>
<dbReference type="PANTHER" id="PTHR46796">
    <property type="entry name" value="HTH-TYPE TRANSCRIPTIONAL ACTIVATOR RHAS-RELATED"/>
    <property type="match status" value="1"/>
</dbReference>
<evidence type="ECO:0000313" key="5">
    <source>
        <dbReference type="EMBL" id="SDD20748.1"/>
    </source>
</evidence>
<protein>
    <submittedName>
        <fullName evidence="5">AraC-type DNA-binding protein</fullName>
    </submittedName>
</protein>
<evidence type="ECO:0000256" key="2">
    <source>
        <dbReference type="ARBA" id="ARBA00023125"/>
    </source>
</evidence>
<dbReference type="InterPro" id="IPR037923">
    <property type="entry name" value="HTH-like"/>
</dbReference>
<evidence type="ECO:0000313" key="6">
    <source>
        <dbReference type="Proteomes" id="UP000198949"/>
    </source>
</evidence>
<keyword evidence="1" id="KW-0805">Transcription regulation</keyword>
<dbReference type="GO" id="GO:0043565">
    <property type="term" value="F:sequence-specific DNA binding"/>
    <property type="evidence" value="ECO:0007669"/>
    <property type="project" value="InterPro"/>
</dbReference>
<dbReference type="SUPFAM" id="SSF51215">
    <property type="entry name" value="Regulatory protein AraC"/>
    <property type="match status" value="1"/>
</dbReference>
<gene>
    <name evidence="5" type="ORF">SAMN05216270_102317</name>
</gene>
<reference evidence="6" key="1">
    <citation type="submission" date="2016-10" db="EMBL/GenBank/DDBJ databases">
        <authorList>
            <person name="Varghese N."/>
            <person name="Submissions S."/>
        </authorList>
    </citation>
    <scope>NUCLEOTIDE SEQUENCE [LARGE SCALE GENOMIC DNA]</scope>
    <source>
        <strain evidence="6">CGMCC 4.3516</strain>
    </source>
</reference>
<dbReference type="InterPro" id="IPR009057">
    <property type="entry name" value="Homeodomain-like_sf"/>
</dbReference>
<feature type="domain" description="HTH araC/xylS-type" evidence="4">
    <location>
        <begin position="198"/>
        <end position="296"/>
    </location>
</feature>
<dbReference type="STRING" id="58114.SAMN05216270_102317"/>
<organism evidence="5 6">
    <name type="scientific">Glycomyces harbinensis</name>
    <dbReference type="NCBI Taxonomy" id="58114"/>
    <lineage>
        <taxon>Bacteria</taxon>
        <taxon>Bacillati</taxon>
        <taxon>Actinomycetota</taxon>
        <taxon>Actinomycetes</taxon>
        <taxon>Glycomycetales</taxon>
        <taxon>Glycomycetaceae</taxon>
        <taxon>Glycomyces</taxon>
    </lineage>
</organism>
<accession>A0A1G6SVE1</accession>
<dbReference type="SUPFAM" id="SSF46689">
    <property type="entry name" value="Homeodomain-like"/>
    <property type="match status" value="1"/>
</dbReference>
<name>A0A1G6SVE1_9ACTN</name>
<keyword evidence="2 5" id="KW-0238">DNA-binding</keyword>
<evidence type="ECO:0000259" key="4">
    <source>
        <dbReference type="PROSITE" id="PS01124"/>
    </source>
</evidence>
<dbReference type="GO" id="GO:0003700">
    <property type="term" value="F:DNA-binding transcription factor activity"/>
    <property type="evidence" value="ECO:0007669"/>
    <property type="project" value="InterPro"/>
</dbReference>
<keyword evidence="6" id="KW-1185">Reference proteome</keyword>
<evidence type="ECO:0000256" key="3">
    <source>
        <dbReference type="ARBA" id="ARBA00023163"/>
    </source>
</evidence>
<evidence type="ECO:0000256" key="1">
    <source>
        <dbReference type="ARBA" id="ARBA00023015"/>
    </source>
</evidence>
<dbReference type="PROSITE" id="PS01124">
    <property type="entry name" value="HTH_ARAC_FAMILY_2"/>
    <property type="match status" value="1"/>
</dbReference>
<dbReference type="EMBL" id="FNAD01000002">
    <property type="protein sequence ID" value="SDD20748.1"/>
    <property type="molecule type" value="Genomic_DNA"/>
</dbReference>
<dbReference type="Pfam" id="PF12833">
    <property type="entry name" value="HTH_18"/>
    <property type="match status" value="1"/>
</dbReference>
<dbReference type="Gene3D" id="1.10.10.60">
    <property type="entry name" value="Homeodomain-like"/>
    <property type="match status" value="1"/>
</dbReference>
<keyword evidence="3" id="KW-0804">Transcription</keyword>
<proteinExistence type="predicted"/>
<dbReference type="Proteomes" id="UP000198949">
    <property type="component" value="Unassembled WGS sequence"/>
</dbReference>
<dbReference type="SMART" id="SM00342">
    <property type="entry name" value="HTH_ARAC"/>
    <property type="match status" value="1"/>
</dbReference>